<dbReference type="EMBL" id="PEQY01000001">
    <property type="protein sequence ID" value="PIM79584.1"/>
    <property type="molecule type" value="Genomic_DNA"/>
</dbReference>
<evidence type="ECO:0000256" key="1">
    <source>
        <dbReference type="SAM" id="SignalP"/>
    </source>
</evidence>
<name>A0A2G9EH10_9FUSO</name>
<evidence type="ECO:0008006" key="4">
    <source>
        <dbReference type="Google" id="ProtNLM"/>
    </source>
</evidence>
<keyword evidence="1" id="KW-0732">Signal</keyword>
<sequence length="164" mass="18509">MKKLFLIFLSLFCISCTGLTAFTQHTADPTEIKKLTEKGAMELMTSQEIEDLKAGKTVTMIGFRSNSRGVVLDKLTSMVNLSNNDVDKDVIAAAKLIQNNPGAIFISDNSDIFIRTIKFLGQNEDGRRIINGARFLFINNFNENRVKELAQKYNFKYSFPKLDN</sequence>
<dbReference type="AlphaFoldDB" id="A0A2G9EH10"/>
<organism evidence="2 3">
    <name type="scientific">Fusobacterium pseudoperiodonticum</name>
    <dbReference type="NCBI Taxonomy" id="2663009"/>
    <lineage>
        <taxon>Bacteria</taxon>
        <taxon>Fusobacteriati</taxon>
        <taxon>Fusobacteriota</taxon>
        <taxon>Fusobacteriia</taxon>
        <taxon>Fusobacteriales</taxon>
        <taxon>Fusobacteriaceae</taxon>
        <taxon>Fusobacterium</taxon>
    </lineage>
</organism>
<evidence type="ECO:0000313" key="3">
    <source>
        <dbReference type="Proteomes" id="UP000229011"/>
    </source>
</evidence>
<comment type="caution">
    <text evidence="2">The sequence shown here is derived from an EMBL/GenBank/DDBJ whole genome shotgun (WGS) entry which is preliminary data.</text>
</comment>
<protein>
    <recommendedName>
        <fullName evidence="4">Lipoprotein</fullName>
    </recommendedName>
</protein>
<dbReference type="Proteomes" id="UP000229011">
    <property type="component" value="Unassembled WGS sequence"/>
</dbReference>
<gene>
    <name evidence="2" type="ORF">CTM71_03735</name>
</gene>
<accession>A0A2G9EH10</accession>
<dbReference type="RefSeq" id="WP_099958298.1">
    <property type="nucleotide sequence ID" value="NZ_PEQY01000001.1"/>
</dbReference>
<reference evidence="2 3" key="1">
    <citation type="submission" date="2017-11" db="EMBL/GenBank/DDBJ databases">
        <title>Genome sequencing of Fusobacterium periodonticum KCOM 1259.</title>
        <authorList>
            <person name="Kook J.-K."/>
            <person name="Park S.-N."/>
            <person name="Lim Y.K."/>
        </authorList>
    </citation>
    <scope>NUCLEOTIDE SEQUENCE [LARGE SCALE GENOMIC DNA]</scope>
    <source>
        <strain evidence="2 3">KCOM 1259</strain>
    </source>
</reference>
<dbReference type="GeneID" id="93327563"/>
<feature type="signal peptide" evidence="1">
    <location>
        <begin position="1"/>
        <end position="21"/>
    </location>
</feature>
<proteinExistence type="predicted"/>
<feature type="chain" id="PRO_5013762333" description="Lipoprotein" evidence="1">
    <location>
        <begin position="22"/>
        <end position="164"/>
    </location>
</feature>
<evidence type="ECO:0000313" key="2">
    <source>
        <dbReference type="EMBL" id="PIM79584.1"/>
    </source>
</evidence>